<dbReference type="PROSITE" id="PS51257">
    <property type="entry name" value="PROKAR_LIPOPROTEIN"/>
    <property type="match status" value="1"/>
</dbReference>
<evidence type="ECO:0000256" key="2">
    <source>
        <dbReference type="SAM" id="SignalP"/>
    </source>
</evidence>
<feature type="chain" id="PRO_5033012279" evidence="2">
    <location>
        <begin position="25"/>
        <end position="320"/>
    </location>
</feature>
<feature type="signal peptide" evidence="2">
    <location>
        <begin position="1"/>
        <end position="24"/>
    </location>
</feature>
<dbReference type="InterPro" id="IPR045155">
    <property type="entry name" value="Beta-lactam_cat"/>
</dbReference>
<dbReference type="RefSeq" id="WP_170034694.1">
    <property type="nucleotide sequence ID" value="NZ_JABDTL010000001.1"/>
</dbReference>
<dbReference type="InterPro" id="IPR000871">
    <property type="entry name" value="Beta-lactam_class-A"/>
</dbReference>
<evidence type="ECO:0000313" key="4">
    <source>
        <dbReference type="EMBL" id="MBB6070774.1"/>
    </source>
</evidence>
<name>A0A841GYF4_9BACT</name>
<reference evidence="4 5" key="1">
    <citation type="submission" date="2020-08" db="EMBL/GenBank/DDBJ databases">
        <title>Genomic Encyclopedia of Type Strains, Phase IV (KMG-IV): sequencing the most valuable type-strain genomes for metagenomic binning, comparative biology and taxonomic classification.</title>
        <authorList>
            <person name="Goeker M."/>
        </authorList>
    </citation>
    <scope>NUCLEOTIDE SEQUENCE [LARGE SCALE GENOMIC DNA]</scope>
    <source>
        <strain evidence="4 5">DSM 29007</strain>
    </source>
</reference>
<feature type="domain" description="Beta-lactamase class A catalytic" evidence="3">
    <location>
        <begin position="58"/>
        <end position="277"/>
    </location>
</feature>
<dbReference type="PRINTS" id="PR00118">
    <property type="entry name" value="BLACTAMASEA"/>
</dbReference>
<dbReference type="PANTHER" id="PTHR35333:SF4">
    <property type="entry name" value="SLR0121 PROTEIN"/>
    <property type="match status" value="1"/>
</dbReference>
<dbReference type="Pfam" id="PF13354">
    <property type="entry name" value="Beta-lactamase2"/>
    <property type="match status" value="1"/>
</dbReference>
<comment type="catalytic activity">
    <reaction evidence="1">
        <text>a beta-lactam + H2O = a substituted beta-amino acid</text>
        <dbReference type="Rhea" id="RHEA:20401"/>
        <dbReference type="ChEBI" id="CHEBI:15377"/>
        <dbReference type="ChEBI" id="CHEBI:35627"/>
        <dbReference type="ChEBI" id="CHEBI:140347"/>
        <dbReference type="EC" id="3.5.2.6"/>
    </reaction>
</comment>
<organism evidence="4 5">
    <name type="scientific">Longimicrobium terrae</name>
    <dbReference type="NCBI Taxonomy" id="1639882"/>
    <lineage>
        <taxon>Bacteria</taxon>
        <taxon>Pseudomonadati</taxon>
        <taxon>Gemmatimonadota</taxon>
        <taxon>Longimicrobiia</taxon>
        <taxon>Longimicrobiales</taxon>
        <taxon>Longimicrobiaceae</taxon>
        <taxon>Longimicrobium</taxon>
    </lineage>
</organism>
<dbReference type="AlphaFoldDB" id="A0A841GYF4"/>
<dbReference type="PANTHER" id="PTHR35333">
    <property type="entry name" value="BETA-LACTAMASE"/>
    <property type="match status" value="1"/>
</dbReference>
<dbReference type="GO" id="GO:0030655">
    <property type="term" value="P:beta-lactam antibiotic catabolic process"/>
    <property type="evidence" value="ECO:0007669"/>
    <property type="project" value="InterPro"/>
</dbReference>
<keyword evidence="5" id="KW-1185">Reference proteome</keyword>
<dbReference type="Proteomes" id="UP000582837">
    <property type="component" value="Unassembled WGS sequence"/>
</dbReference>
<gene>
    <name evidence="4" type="ORF">HNQ61_002395</name>
</gene>
<protein>
    <submittedName>
        <fullName evidence="4">Beta-lactamase class A</fullName>
    </submittedName>
</protein>
<keyword evidence="2" id="KW-0732">Signal</keyword>
<dbReference type="GO" id="GO:0008800">
    <property type="term" value="F:beta-lactamase activity"/>
    <property type="evidence" value="ECO:0007669"/>
    <property type="project" value="UniProtKB-EC"/>
</dbReference>
<evidence type="ECO:0000313" key="5">
    <source>
        <dbReference type="Proteomes" id="UP000582837"/>
    </source>
</evidence>
<evidence type="ECO:0000256" key="1">
    <source>
        <dbReference type="ARBA" id="ARBA00001526"/>
    </source>
</evidence>
<proteinExistence type="predicted"/>
<dbReference type="EMBL" id="JACHIA010000005">
    <property type="protein sequence ID" value="MBB6070774.1"/>
    <property type="molecule type" value="Genomic_DNA"/>
</dbReference>
<evidence type="ECO:0000259" key="3">
    <source>
        <dbReference type="Pfam" id="PF13354"/>
    </source>
</evidence>
<comment type="caution">
    <text evidence="4">The sequence shown here is derived from an EMBL/GenBank/DDBJ whole genome shotgun (WGS) entry which is preliminary data.</text>
</comment>
<dbReference type="SUPFAM" id="SSF56601">
    <property type="entry name" value="beta-lactamase/transpeptidase-like"/>
    <property type="match status" value="1"/>
</dbReference>
<sequence length="320" mass="33986">MPILARPLAALLLALLAACTPAFAQGGASLRPVTPASDTAGLRRQLERLMTGYEGVAGVSVRNLATGESLSIRGGEKFPSASLIKVAILVTALDEVRRGSLRMDDPISMIARDQVGGSGVLQYMHSGMEMTVQDAAALMITLSDNTATNLLLDKLNIRTVWAKMDSLGLPATRVHSKTFIRATSVAMDSSVKYGLGVTTPDETLELFARLHAGTAVNPAMDSVALSLLRANQDFTKLVRWLPESVIVAHKTGEVDQSRNDCGIIQGPQAPVAVCVMTRENRDTSYAVDNPANLLIARIGAAVYRHYNPAGPPTTEPGAGR</sequence>
<accession>A0A841GYF4</accession>
<dbReference type="InterPro" id="IPR012338">
    <property type="entry name" value="Beta-lactam/transpept-like"/>
</dbReference>
<dbReference type="Gene3D" id="3.40.710.10">
    <property type="entry name" value="DD-peptidase/beta-lactamase superfamily"/>
    <property type="match status" value="1"/>
</dbReference>
<dbReference type="GO" id="GO:0046677">
    <property type="term" value="P:response to antibiotic"/>
    <property type="evidence" value="ECO:0007669"/>
    <property type="project" value="InterPro"/>
</dbReference>